<evidence type="ECO:0000313" key="2">
    <source>
        <dbReference type="EMBL" id="SJL07088.1"/>
    </source>
</evidence>
<feature type="compositionally biased region" description="Polar residues" evidence="1">
    <location>
        <begin position="51"/>
        <end position="63"/>
    </location>
</feature>
<name>A0A284REC6_ARMOS</name>
<accession>A0A284REC6</accession>
<dbReference type="EMBL" id="FUEG01000007">
    <property type="protein sequence ID" value="SJL07088.1"/>
    <property type="molecule type" value="Genomic_DNA"/>
</dbReference>
<reference evidence="3" key="1">
    <citation type="journal article" date="2017" name="Nat. Ecol. Evol.">
        <title>Genome expansion and lineage-specific genetic innovations in the forest pathogenic fungi Armillaria.</title>
        <authorList>
            <person name="Sipos G."/>
            <person name="Prasanna A.N."/>
            <person name="Walter M.C."/>
            <person name="O'Connor E."/>
            <person name="Balint B."/>
            <person name="Krizsan K."/>
            <person name="Kiss B."/>
            <person name="Hess J."/>
            <person name="Varga T."/>
            <person name="Slot J."/>
            <person name="Riley R."/>
            <person name="Boka B."/>
            <person name="Rigling D."/>
            <person name="Barry K."/>
            <person name="Lee J."/>
            <person name="Mihaltcheva S."/>
            <person name="LaButti K."/>
            <person name="Lipzen A."/>
            <person name="Waldron R."/>
            <person name="Moloney N.M."/>
            <person name="Sperisen C."/>
            <person name="Kredics L."/>
            <person name="Vagvoelgyi C."/>
            <person name="Patrignani A."/>
            <person name="Fitzpatrick D."/>
            <person name="Nagy I."/>
            <person name="Doyle S."/>
            <person name="Anderson J.B."/>
            <person name="Grigoriev I.V."/>
            <person name="Gueldener U."/>
            <person name="Muensterkoetter M."/>
            <person name="Nagy L.G."/>
        </authorList>
    </citation>
    <scope>NUCLEOTIDE SEQUENCE [LARGE SCALE GENOMIC DNA]</scope>
    <source>
        <strain evidence="3">C18/9</strain>
    </source>
</reference>
<protein>
    <submittedName>
        <fullName evidence="2">Uncharacterized protein</fullName>
    </submittedName>
</protein>
<evidence type="ECO:0000313" key="3">
    <source>
        <dbReference type="Proteomes" id="UP000219338"/>
    </source>
</evidence>
<gene>
    <name evidence="2" type="ORF">ARMOST_10431</name>
</gene>
<evidence type="ECO:0000256" key="1">
    <source>
        <dbReference type="SAM" id="MobiDB-lite"/>
    </source>
</evidence>
<dbReference type="AlphaFoldDB" id="A0A284REC6"/>
<feature type="region of interest" description="Disordered" evidence="1">
    <location>
        <begin position="51"/>
        <end position="86"/>
    </location>
</feature>
<keyword evidence="3" id="KW-1185">Reference proteome</keyword>
<sequence>MSSSISSHNATINTAIPPMIPYKNTPSSLDSYPYRRAVVFIPSFQRVTDTSAPTISPYDTASINDAPPANQDLQNPSPPPDACPSVSRVPETTVLIIFPHDAAILADAPPSDPNPTPTKIHPPSLNGHTDWHRLHYTPVFEGAGDDGTIGFLPRRRHPRQCLA</sequence>
<organism evidence="2 3">
    <name type="scientific">Armillaria ostoyae</name>
    <name type="common">Armillaria root rot fungus</name>
    <dbReference type="NCBI Taxonomy" id="47428"/>
    <lineage>
        <taxon>Eukaryota</taxon>
        <taxon>Fungi</taxon>
        <taxon>Dikarya</taxon>
        <taxon>Basidiomycota</taxon>
        <taxon>Agaricomycotina</taxon>
        <taxon>Agaricomycetes</taxon>
        <taxon>Agaricomycetidae</taxon>
        <taxon>Agaricales</taxon>
        <taxon>Marasmiineae</taxon>
        <taxon>Physalacriaceae</taxon>
        <taxon>Armillaria</taxon>
    </lineage>
</organism>
<proteinExistence type="predicted"/>
<dbReference type="Proteomes" id="UP000219338">
    <property type="component" value="Unassembled WGS sequence"/>
</dbReference>